<evidence type="ECO:0000313" key="3">
    <source>
        <dbReference type="Proteomes" id="UP001378592"/>
    </source>
</evidence>
<evidence type="ECO:0000313" key="2">
    <source>
        <dbReference type="EMBL" id="KAK7788263.1"/>
    </source>
</evidence>
<dbReference type="EMBL" id="JAZDUA010001411">
    <property type="protein sequence ID" value="KAK7788263.1"/>
    <property type="molecule type" value="Genomic_DNA"/>
</dbReference>
<keyword evidence="3" id="KW-1185">Reference proteome</keyword>
<comment type="caution">
    <text evidence="2">The sequence shown here is derived from an EMBL/GenBank/DDBJ whole genome shotgun (WGS) entry which is preliminary data.</text>
</comment>
<evidence type="ECO:0000256" key="1">
    <source>
        <dbReference type="SAM" id="MobiDB-lite"/>
    </source>
</evidence>
<proteinExistence type="predicted"/>
<dbReference type="AlphaFoldDB" id="A0AAN9V1S8"/>
<accession>A0AAN9V1S8</accession>
<gene>
    <name evidence="2" type="ORF">R5R35_014522</name>
</gene>
<protein>
    <submittedName>
        <fullName evidence="2">Uncharacterized protein</fullName>
    </submittedName>
</protein>
<sequence length="99" mass="10475">MTVVTAAPLQGGLTRRPGKRGAGAAKQPALRTPGTRHEETLNTSRRTDNNPGPLAADRRIATHYGEGKVHTALEQTRGGSVSPAQSRIRPTGLCGRPTR</sequence>
<feature type="region of interest" description="Disordered" evidence="1">
    <location>
        <begin position="1"/>
        <end position="56"/>
    </location>
</feature>
<dbReference type="Proteomes" id="UP001378592">
    <property type="component" value="Unassembled WGS sequence"/>
</dbReference>
<organism evidence="2 3">
    <name type="scientific">Gryllus longicercus</name>
    <dbReference type="NCBI Taxonomy" id="2509291"/>
    <lineage>
        <taxon>Eukaryota</taxon>
        <taxon>Metazoa</taxon>
        <taxon>Ecdysozoa</taxon>
        <taxon>Arthropoda</taxon>
        <taxon>Hexapoda</taxon>
        <taxon>Insecta</taxon>
        <taxon>Pterygota</taxon>
        <taxon>Neoptera</taxon>
        <taxon>Polyneoptera</taxon>
        <taxon>Orthoptera</taxon>
        <taxon>Ensifera</taxon>
        <taxon>Gryllidea</taxon>
        <taxon>Grylloidea</taxon>
        <taxon>Gryllidae</taxon>
        <taxon>Gryllinae</taxon>
        <taxon>Gryllus</taxon>
    </lineage>
</organism>
<feature type="region of interest" description="Disordered" evidence="1">
    <location>
        <begin position="71"/>
        <end position="99"/>
    </location>
</feature>
<feature type="compositionally biased region" description="Polar residues" evidence="1">
    <location>
        <begin position="73"/>
        <end position="85"/>
    </location>
</feature>
<name>A0AAN9V1S8_9ORTH</name>
<reference evidence="2 3" key="1">
    <citation type="submission" date="2024-03" db="EMBL/GenBank/DDBJ databases">
        <title>The genome assembly and annotation of the cricket Gryllus longicercus Weissman &amp; Gray.</title>
        <authorList>
            <person name="Szrajer S."/>
            <person name="Gray D."/>
            <person name="Ylla G."/>
        </authorList>
    </citation>
    <scope>NUCLEOTIDE SEQUENCE [LARGE SCALE GENOMIC DNA]</scope>
    <source>
        <strain evidence="2">DAG 2021-001</strain>
        <tissue evidence="2">Whole body minus gut</tissue>
    </source>
</reference>
<feature type="compositionally biased region" description="Basic and acidic residues" evidence="1">
    <location>
        <begin position="35"/>
        <end position="48"/>
    </location>
</feature>